<feature type="domain" description="Integrase catalytic" evidence="1">
    <location>
        <begin position="127"/>
        <end position="309"/>
    </location>
</feature>
<dbReference type="OrthoDB" id="2065409at2"/>
<dbReference type="Proteomes" id="UP000316225">
    <property type="component" value="Unassembled WGS sequence"/>
</dbReference>
<dbReference type="PANTHER" id="PTHR35004">
    <property type="entry name" value="TRANSPOSASE RV3428C-RELATED"/>
    <property type="match status" value="1"/>
</dbReference>
<organism evidence="2 3">
    <name type="scientific">Paracoccus sulfuroxidans</name>
    <dbReference type="NCBI Taxonomy" id="384678"/>
    <lineage>
        <taxon>Bacteria</taxon>
        <taxon>Pseudomonadati</taxon>
        <taxon>Pseudomonadota</taxon>
        <taxon>Alphaproteobacteria</taxon>
        <taxon>Rhodobacterales</taxon>
        <taxon>Paracoccaceae</taxon>
        <taxon>Paracoccus</taxon>
    </lineage>
</organism>
<dbReference type="SUPFAM" id="SSF53098">
    <property type="entry name" value="Ribonuclease H-like"/>
    <property type="match status" value="1"/>
</dbReference>
<dbReference type="GO" id="GO:0015074">
    <property type="term" value="P:DNA integration"/>
    <property type="evidence" value="ECO:0007669"/>
    <property type="project" value="InterPro"/>
</dbReference>
<sequence>MDLFHIARIMLDSGLSIQEAARAANLHRATAAKYRVRLTSSGLDAEKLDQLSKKKLYDVMVRSEFVSTRRKVEPDWTSLAARLSEPEIYATDLYNEYSATESSPLSYATFRRRISAELKQRGPIMRIPRVPGEEGFVDFAGKPPFIVDPDTGKKVKVELFVATLGHSRLTFVCAVKDQTTSSWLRAHVDMFRYWGGVPKYIVPDNLKAGVTLPRGNRKGFKPNSSYASLSDHYHFLILPARPRKPTDKGSVEAGVKLAKRWIVLPLRSQVYTSLGELNAAIRPLLERLNNRPMRGMGGRSRRQIFEAEEKSKLRRLSNQVRGQLQNVSYQFQDVVVQISGGTSAFQALGQQMPQLLGGFGAFGAALGLVSAIAIPLAGRFLDVGDAAKDLKDNVEALEKAVRAYNSAQEDASASAADRMQRFGSAMAQSQALLDRISRLQFIEAVSAVDSTIESLSGNFSEIQGFLNVLDSELQQFGMISPGTHGTKGCGSRGRQRILMKASERRRAVVGKSAWKPRRNAEPDVWPTHRNDLIIHGRLVIPSP</sequence>
<comment type="caution">
    <text evidence="2">The sequence shown here is derived from an EMBL/GenBank/DDBJ whole genome shotgun (WGS) entry which is preliminary data.</text>
</comment>
<accession>A0A562NVB1</accession>
<dbReference type="RefSeq" id="WP_145397023.1">
    <property type="nucleotide sequence ID" value="NZ_VLKU01000003.1"/>
</dbReference>
<keyword evidence="3" id="KW-1185">Reference proteome</keyword>
<dbReference type="GO" id="GO:0003676">
    <property type="term" value="F:nucleic acid binding"/>
    <property type="evidence" value="ECO:0007669"/>
    <property type="project" value="InterPro"/>
</dbReference>
<dbReference type="PANTHER" id="PTHR35004:SF8">
    <property type="entry name" value="TRANSPOSASE RV3428C-RELATED"/>
    <property type="match status" value="1"/>
</dbReference>
<dbReference type="InterPro" id="IPR001584">
    <property type="entry name" value="Integrase_cat-core"/>
</dbReference>
<dbReference type="Gene3D" id="3.30.420.10">
    <property type="entry name" value="Ribonuclease H-like superfamily/Ribonuclease H"/>
    <property type="match status" value="1"/>
</dbReference>
<dbReference type="InterPro" id="IPR009628">
    <property type="entry name" value="Phage_tape_measure_N"/>
</dbReference>
<evidence type="ECO:0000259" key="1">
    <source>
        <dbReference type="PROSITE" id="PS50994"/>
    </source>
</evidence>
<evidence type="ECO:0000313" key="2">
    <source>
        <dbReference type="EMBL" id="TWI35970.1"/>
    </source>
</evidence>
<evidence type="ECO:0000313" key="3">
    <source>
        <dbReference type="Proteomes" id="UP000316225"/>
    </source>
</evidence>
<dbReference type="InterPro" id="IPR036397">
    <property type="entry name" value="RNaseH_sf"/>
</dbReference>
<reference evidence="2 3" key="1">
    <citation type="journal article" date="2015" name="Stand. Genomic Sci.">
        <title>Genomic Encyclopedia of Bacterial and Archaeal Type Strains, Phase III: the genomes of soil and plant-associated and newly described type strains.</title>
        <authorList>
            <person name="Whitman W.B."/>
            <person name="Woyke T."/>
            <person name="Klenk H.P."/>
            <person name="Zhou Y."/>
            <person name="Lilburn T.G."/>
            <person name="Beck B.J."/>
            <person name="De Vos P."/>
            <person name="Vandamme P."/>
            <person name="Eisen J.A."/>
            <person name="Garrity G."/>
            <person name="Hugenholtz P."/>
            <person name="Kyrpides N.C."/>
        </authorList>
    </citation>
    <scope>NUCLEOTIDE SEQUENCE [LARGE SCALE GENOMIC DNA]</scope>
    <source>
        <strain evidence="2 3">CGMCC 1.5364</strain>
    </source>
</reference>
<dbReference type="EMBL" id="VLKU01000003">
    <property type="protein sequence ID" value="TWI35970.1"/>
    <property type="molecule type" value="Genomic_DNA"/>
</dbReference>
<dbReference type="AlphaFoldDB" id="A0A562NVB1"/>
<proteinExistence type="predicted"/>
<dbReference type="NCBIfam" id="NF033546">
    <property type="entry name" value="transpos_IS21"/>
    <property type="match status" value="1"/>
</dbReference>
<name>A0A562NVB1_9RHOB</name>
<gene>
    <name evidence="2" type="ORF">IQ24_01330</name>
</gene>
<dbReference type="PROSITE" id="PS50994">
    <property type="entry name" value="INTEGRASE"/>
    <property type="match status" value="1"/>
</dbReference>
<dbReference type="InterPro" id="IPR012337">
    <property type="entry name" value="RNaseH-like_sf"/>
</dbReference>
<protein>
    <submittedName>
        <fullName evidence="2">Transposase</fullName>
    </submittedName>
</protein>
<dbReference type="Pfam" id="PF06791">
    <property type="entry name" value="TMP_2"/>
    <property type="match status" value="1"/>
</dbReference>